<comment type="caution">
    <text evidence="1">The sequence shown here is derived from an EMBL/GenBank/DDBJ whole genome shotgun (WGS) entry which is preliminary data.</text>
</comment>
<dbReference type="Pfam" id="PF02924">
    <property type="entry name" value="HDPD"/>
    <property type="match status" value="1"/>
</dbReference>
<dbReference type="InterPro" id="IPR004195">
    <property type="entry name" value="Head_decoration_D"/>
</dbReference>
<organism evidence="1 2">
    <name type="scientific">Gluconacetobacter entanii</name>
    <dbReference type="NCBI Taxonomy" id="108528"/>
    <lineage>
        <taxon>Bacteria</taxon>
        <taxon>Pseudomonadati</taxon>
        <taxon>Pseudomonadota</taxon>
        <taxon>Alphaproteobacteria</taxon>
        <taxon>Acetobacterales</taxon>
        <taxon>Acetobacteraceae</taxon>
        <taxon>Gluconacetobacter</taxon>
    </lineage>
</organism>
<name>A0A318PUR6_9PROT</name>
<accession>A0A318PUR6</accession>
<protein>
    <submittedName>
        <fullName evidence="1">Head decoration protein</fullName>
    </submittedName>
</protein>
<reference evidence="1 2" key="1">
    <citation type="submission" date="2017-07" db="EMBL/GenBank/DDBJ databases">
        <title>A draft genome sequence of Gluconacetobacter entanii LTH 4560.</title>
        <authorList>
            <person name="Skraban J."/>
            <person name="Cleenwerck I."/>
            <person name="Vandamme P."/>
            <person name="Trcek J."/>
        </authorList>
    </citation>
    <scope>NUCLEOTIDE SEQUENCE [LARGE SCALE GENOMIC DNA]</scope>
    <source>
        <strain evidence="1 2">LTH 4560</strain>
    </source>
</reference>
<sequence length="135" mass="14262">MSGSLNSYGFYPQASSTLFVPDQLVAGNMKLVTRTVTFGASQTLPRGAVVGRVTATGEYILSVATATDGSETPCGIVVDAVETAAGATQTGAIYEMGEFNSNYMTFDATWTLDTLTQALRQWAIFIKTGLSNDIV</sequence>
<dbReference type="OrthoDB" id="7032972at2"/>
<dbReference type="AlphaFoldDB" id="A0A318PUR6"/>
<dbReference type="RefSeq" id="WP_110912868.1">
    <property type="nucleotide sequence ID" value="NZ_NKUF01000006.1"/>
</dbReference>
<dbReference type="Proteomes" id="UP000248301">
    <property type="component" value="Unassembled WGS sequence"/>
</dbReference>
<evidence type="ECO:0000313" key="1">
    <source>
        <dbReference type="EMBL" id="PYD63969.1"/>
    </source>
</evidence>
<dbReference type="Gene3D" id="2.40.300.10">
    <property type="entry name" value="Head decoration protein D"/>
    <property type="match status" value="1"/>
</dbReference>
<dbReference type="EMBL" id="NKUF01000006">
    <property type="protein sequence ID" value="PYD63969.1"/>
    <property type="molecule type" value="Genomic_DNA"/>
</dbReference>
<proteinExistence type="predicted"/>
<evidence type="ECO:0000313" key="2">
    <source>
        <dbReference type="Proteomes" id="UP000248301"/>
    </source>
</evidence>
<gene>
    <name evidence="1" type="ORF">CFR72_04605</name>
</gene>